<protein>
    <submittedName>
        <fullName evidence="2">Uncharacterized protein</fullName>
    </submittedName>
</protein>
<feature type="coiled-coil region" evidence="1">
    <location>
        <begin position="125"/>
        <end position="152"/>
    </location>
</feature>
<proteinExistence type="predicted"/>
<name>W9G6T0_9MICO</name>
<dbReference type="Proteomes" id="UP000019489">
    <property type="component" value="Unassembled WGS sequence"/>
</dbReference>
<organism evidence="2 3">
    <name type="scientific">Intrasporangium oryzae NRRL B-24470</name>
    <dbReference type="NCBI Taxonomy" id="1386089"/>
    <lineage>
        <taxon>Bacteria</taxon>
        <taxon>Bacillati</taxon>
        <taxon>Actinomycetota</taxon>
        <taxon>Actinomycetes</taxon>
        <taxon>Micrococcales</taxon>
        <taxon>Intrasporangiaceae</taxon>
        <taxon>Intrasporangium</taxon>
    </lineage>
</organism>
<evidence type="ECO:0000313" key="3">
    <source>
        <dbReference type="Proteomes" id="UP000019489"/>
    </source>
</evidence>
<dbReference type="AlphaFoldDB" id="W9G6T0"/>
<dbReference type="STRING" id="1386089.N865_01415"/>
<accession>W9G6T0</accession>
<keyword evidence="1" id="KW-0175">Coiled coil</keyword>
<comment type="caution">
    <text evidence="2">The sequence shown here is derived from an EMBL/GenBank/DDBJ whole genome shotgun (WGS) entry which is preliminary data.</text>
</comment>
<gene>
    <name evidence="2" type="ORF">N865_01415</name>
</gene>
<reference evidence="2 3" key="1">
    <citation type="submission" date="2013-08" db="EMBL/GenBank/DDBJ databases">
        <title>Intrasporangium oryzae NRRL B-24470.</title>
        <authorList>
            <person name="Liu H."/>
            <person name="Wang G."/>
        </authorList>
    </citation>
    <scope>NUCLEOTIDE SEQUENCE [LARGE SCALE GENOMIC DNA]</scope>
    <source>
        <strain evidence="2 3">NRRL B-24470</strain>
    </source>
</reference>
<keyword evidence="3" id="KW-1185">Reference proteome</keyword>
<evidence type="ECO:0000313" key="2">
    <source>
        <dbReference type="EMBL" id="EWS99573.1"/>
    </source>
</evidence>
<sequence length="209" mass="22484">MGIVTNEFQISTTQTGQAFPVWDHHLAPAVFDDALGATGARKEWEQANADGLATYRALAAKRKAWMAENRESDFSDRAAWKFALDKHLRDDEAAVKAAEKRSVAALRAYHGAQRANGSDLAALAKETALAAHEKAKKAVADLEAALKERMEAVAHAGGTINLRDVTTILPVGVAPLVDDKVLVFPAPPAPEQPGQVRRGARPRVHEIAV</sequence>
<dbReference type="EMBL" id="AWSA01000108">
    <property type="protein sequence ID" value="EWS99573.1"/>
    <property type="molecule type" value="Genomic_DNA"/>
</dbReference>
<evidence type="ECO:0000256" key="1">
    <source>
        <dbReference type="SAM" id="Coils"/>
    </source>
</evidence>
<dbReference type="RefSeq" id="WP_034810273.1">
    <property type="nucleotide sequence ID" value="NZ_AWSA01000108.1"/>
</dbReference>